<feature type="region of interest" description="Disordered" evidence="1">
    <location>
        <begin position="99"/>
        <end position="141"/>
    </location>
</feature>
<dbReference type="AlphaFoldDB" id="A0A0F9THN0"/>
<proteinExistence type="predicted"/>
<name>A0A0F9THN0_9ZZZZ</name>
<organism evidence="2">
    <name type="scientific">marine sediment metagenome</name>
    <dbReference type="NCBI Taxonomy" id="412755"/>
    <lineage>
        <taxon>unclassified sequences</taxon>
        <taxon>metagenomes</taxon>
        <taxon>ecological metagenomes</taxon>
    </lineage>
</organism>
<accession>A0A0F9THN0</accession>
<evidence type="ECO:0000256" key="1">
    <source>
        <dbReference type="SAM" id="MobiDB-lite"/>
    </source>
</evidence>
<evidence type="ECO:0000313" key="2">
    <source>
        <dbReference type="EMBL" id="KKN48491.1"/>
    </source>
</evidence>
<comment type="caution">
    <text evidence="2">The sequence shown here is derived from an EMBL/GenBank/DDBJ whole genome shotgun (WGS) entry which is preliminary data.</text>
</comment>
<feature type="compositionally biased region" description="Basic and acidic residues" evidence="1">
    <location>
        <begin position="126"/>
        <end position="135"/>
    </location>
</feature>
<sequence>MLIEELLGREFALEDEMLSGTVELQKAVDDIVLLLRKRNHEKVSLGDIANELRMATKGRVYINPNDPEFKSTLIDTLERNDWIEDVVADTVRIRRGDSVPMDAGKEVGDAAAAEEKKRKEKVHKVAAKDIRDRANNKAGGL</sequence>
<gene>
    <name evidence="2" type="ORF">LCGC14_0652440</name>
</gene>
<dbReference type="EMBL" id="LAZR01001218">
    <property type="protein sequence ID" value="KKN48491.1"/>
    <property type="molecule type" value="Genomic_DNA"/>
</dbReference>
<reference evidence="2" key="1">
    <citation type="journal article" date="2015" name="Nature">
        <title>Complex archaea that bridge the gap between prokaryotes and eukaryotes.</title>
        <authorList>
            <person name="Spang A."/>
            <person name="Saw J.H."/>
            <person name="Jorgensen S.L."/>
            <person name="Zaremba-Niedzwiedzka K."/>
            <person name="Martijn J."/>
            <person name="Lind A.E."/>
            <person name="van Eijk R."/>
            <person name="Schleper C."/>
            <person name="Guy L."/>
            <person name="Ettema T.J."/>
        </authorList>
    </citation>
    <scope>NUCLEOTIDE SEQUENCE</scope>
</reference>
<protein>
    <submittedName>
        <fullName evidence="2">Uncharacterized protein</fullName>
    </submittedName>
</protein>
<feature type="compositionally biased region" description="Basic and acidic residues" evidence="1">
    <location>
        <begin position="99"/>
        <end position="117"/>
    </location>
</feature>